<accession>A0A0F9C4W7</accession>
<evidence type="ECO:0000313" key="1">
    <source>
        <dbReference type="EMBL" id="KKK91726.1"/>
    </source>
</evidence>
<organism evidence="1">
    <name type="scientific">marine sediment metagenome</name>
    <dbReference type="NCBI Taxonomy" id="412755"/>
    <lineage>
        <taxon>unclassified sequences</taxon>
        <taxon>metagenomes</taxon>
        <taxon>ecological metagenomes</taxon>
    </lineage>
</organism>
<dbReference type="EMBL" id="LAZR01048525">
    <property type="protein sequence ID" value="KKK91726.1"/>
    <property type="molecule type" value="Genomic_DNA"/>
</dbReference>
<protein>
    <submittedName>
        <fullName evidence="1">Uncharacterized protein</fullName>
    </submittedName>
</protein>
<proteinExistence type="predicted"/>
<comment type="caution">
    <text evidence="1">The sequence shown here is derived from an EMBL/GenBank/DDBJ whole genome shotgun (WGS) entry which is preliminary data.</text>
</comment>
<dbReference type="AlphaFoldDB" id="A0A0F9C4W7"/>
<sequence>MTKREATEKLFTILEPEVREIVERIESKAATTQNHYGDYMSAIASLQEALRSIPVSKSVIALLLVMGGANSDGVSSALKLS</sequence>
<reference evidence="1" key="1">
    <citation type="journal article" date="2015" name="Nature">
        <title>Complex archaea that bridge the gap between prokaryotes and eukaryotes.</title>
        <authorList>
            <person name="Spang A."/>
            <person name="Saw J.H."/>
            <person name="Jorgensen S.L."/>
            <person name="Zaremba-Niedzwiedzka K."/>
            <person name="Martijn J."/>
            <person name="Lind A.E."/>
            <person name="van Eijk R."/>
            <person name="Schleper C."/>
            <person name="Guy L."/>
            <person name="Ettema T.J."/>
        </authorList>
    </citation>
    <scope>NUCLEOTIDE SEQUENCE</scope>
</reference>
<name>A0A0F9C4W7_9ZZZZ</name>
<gene>
    <name evidence="1" type="ORF">LCGC14_2710050</name>
</gene>